<gene>
    <name evidence="1" type="ORF">H2198_001009</name>
</gene>
<evidence type="ECO:0000313" key="1">
    <source>
        <dbReference type="EMBL" id="KAJ9663017.1"/>
    </source>
</evidence>
<sequence>MNNMETQATTLSRPGHHPRATSKLTTHRRRVKRAWPQFGLKVAGFFQEVWRSIFALAVVGAVTGGIYAAPHAFNRHFPVTFYSTSNDIVWAQFAYPYRKPPFSSLVAALMATILPICVILLAQIWIRSFCDAANAILGLVYTIVTGTFIVVVIKKTIGGLRPHFLSVCKPVIPGDTAGAGFQNIMFTIEQVCTSMDKKKLGYAIESFPSGHSEAVFAGFVYLSLYLFSHLKIQSRRHSGNYLTMPSDDTLYLYTSLTAGSSHIITATSRMEIILKANKIPFKAVDCATDDRARMLWARRSKGKKLPGLVKFNDVIAVSDHPPTLDSPGADFEQVEEWNEYGELEEQIDDVVDIFGDVPISATSAEAQAAAAARASQFASASSTSTARTASETRHISISDPKDSKAKADSKDDQNPAASLGKKDTPQSMAMRQAGAEAAAKAGQKKTSSVSAIKAQAEKEGDATKKKVSAPTTLVGGTTASKIETDAAEPAAENTSAKTPGQLAAEGATKTISTDKLSTSPSEAETASKSNKEQILDQKRKASAVQAPSSLAKSTSIDESHTVATTKEDSKQKSASASSATKPSTTAAGKTPTKEHRGSSLATPDKSQIKKVEKATAIEEESDEDEEDEEDEEDSDEDDEEEDESEEEEEEEELPAKSSAAKVSATDKQEAKVLKGTTPQKQRAGDGKKAGVSVGD</sequence>
<accession>A0ACC3AI12</accession>
<proteinExistence type="predicted"/>
<organism evidence="1 2">
    <name type="scientific">Neophaeococcomyces mojaviensis</name>
    <dbReference type="NCBI Taxonomy" id="3383035"/>
    <lineage>
        <taxon>Eukaryota</taxon>
        <taxon>Fungi</taxon>
        <taxon>Dikarya</taxon>
        <taxon>Ascomycota</taxon>
        <taxon>Pezizomycotina</taxon>
        <taxon>Eurotiomycetes</taxon>
        <taxon>Chaetothyriomycetidae</taxon>
        <taxon>Chaetothyriales</taxon>
        <taxon>Chaetothyriales incertae sedis</taxon>
        <taxon>Neophaeococcomyces</taxon>
    </lineage>
</organism>
<evidence type="ECO:0000313" key="2">
    <source>
        <dbReference type="Proteomes" id="UP001172386"/>
    </source>
</evidence>
<dbReference type="EMBL" id="JAPDRQ010000011">
    <property type="protein sequence ID" value="KAJ9663017.1"/>
    <property type="molecule type" value="Genomic_DNA"/>
</dbReference>
<protein>
    <submittedName>
        <fullName evidence="1">Uncharacterized protein</fullName>
    </submittedName>
</protein>
<keyword evidence="2" id="KW-1185">Reference proteome</keyword>
<name>A0ACC3AI12_9EURO</name>
<comment type="caution">
    <text evidence="1">The sequence shown here is derived from an EMBL/GenBank/DDBJ whole genome shotgun (WGS) entry which is preliminary data.</text>
</comment>
<reference evidence="1" key="1">
    <citation type="submission" date="2022-10" db="EMBL/GenBank/DDBJ databases">
        <title>Culturing micro-colonial fungi from biological soil crusts in the Mojave desert and describing Neophaeococcomyces mojavensis, and introducing the new genera and species Taxawa tesnikishii.</title>
        <authorList>
            <person name="Kurbessoian T."/>
            <person name="Stajich J.E."/>
        </authorList>
    </citation>
    <scope>NUCLEOTIDE SEQUENCE</scope>
    <source>
        <strain evidence="1">JES_112</strain>
    </source>
</reference>
<dbReference type="Proteomes" id="UP001172386">
    <property type="component" value="Unassembled WGS sequence"/>
</dbReference>